<evidence type="ECO:0000313" key="3">
    <source>
        <dbReference type="EMBL" id="AYV84542.1"/>
    </source>
</evidence>
<dbReference type="PROSITE" id="PS50012">
    <property type="entry name" value="RCC1_3"/>
    <property type="match status" value="5"/>
</dbReference>
<dbReference type="PANTHER" id="PTHR22872">
    <property type="entry name" value="BTK-BINDING PROTEIN-RELATED"/>
    <property type="match status" value="1"/>
</dbReference>
<name>A0A3G5ABM7_9VIRU</name>
<dbReference type="Gene3D" id="2.130.10.30">
    <property type="entry name" value="Regulator of chromosome condensation 1/beta-lactamase-inhibitor protein II"/>
    <property type="match status" value="2"/>
</dbReference>
<dbReference type="InterPro" id="IPR058923">
    <property type="entry name" value="RCC1-like_dom"/>
</dbReference>
<keyword evidence="1" id="KW-0677">Repeat</keyword>
<dbReference type="InterPro" id="IPR009091">
    <property type="entry name" value="RCC1/BLIP-II"/>
</dbReference>
<reference evidence="3" key="1">
    <citation type="submission" date="2018-10" db="EMBL/GenBank/DDBJ databases">
        <title>Hidden diversity of soil giant viruses.</title>
        <authorList>
            <person name="Schulz F."/>
            <person name="Alteio L."/>
            <person name="Goudeau D."/>
            <person name="Ryan E.M."/>
            <person name="Malmstrom R.R."/>
            <person name="Blanchard J."/>
            <person name="Woyke T."/>
        </authorList>
    </citation>
    <scope>NUCLEOTIDE SEQUENCE</scope>
    <source>
        <strain evidence="3">HYV1</strain>
    </source>
</reference>
<evidence type="ECO:0000256" key="1">
    <source>
        <dbReference type="ARBA" id="ARBA00022737"/>
    </source>
</evidence>
<accession>A0A3G5ABM7</accession>
<dbReference type="EMBL" id="MK072410">
    <property type="protein sequence ID" value="AYV84542.1"/>
    <property type="molecule type" value="Genomic_DNA"/>
</dbReference>
<dbReference type="PRINTS" id="PR00633">
    <property type="entry name" value="RCCNDNSATION"/>
</dbReference>
<evidence type="ECO:0000259" key="2">
    <source>
        <dbReference type="Pfam" id="PF25390"/>
    </source>
</evidence>
<proteinExistence type="predicted"/>
<gene>
    <name evidence="3" type="ORF">Hyperionvirus28_30</name>
</gene>
<dbReference type="SUPFAM" id="SSF50985">
    <property type="entry name" value="RCC1/BLIP-II"/>
    <property type="match status" value="1"/>
</dbReference>
<feature type="domain" description="RCC1-like" evidence="2">
    <location>
        <begin position="90"/>
        <end position="410"/>
    </location>
</feature>
<protein>
    <submittedName>
        <fullName evidence="3">Chromosome condensation regulator</fullName>
    </submittedName>
</protein>
<sequence>MSLFSLFKNLPIDLQYIVMSYDPKMLLHLSKSQLGKYDWFRLIKMNFGLSYERGMCTNKEIRGVYWNICQRDRKICGGMDTLIVLGDVRLMGCGYNNYGQCGFGDNRDRPMFAIVEKLSRKVELVASGGYHTIIKCEDGILMSCGNNGSGQLGLGDFVDRNVFEVVKGVFENIAEVICGVSHSIIRLTNGTILGCGSNLNGRLGIGSEVNRFTFREIAVGKKIVQVACGAAHTILRCADGTLMSSGDNSYGQLGLKNNWNKKVFQDVLDIPKNIAEVVCGSYYTFIRLTDGTLMSCGNNNYGQLGLGDYESRDKFERLVGMSRYSKSVMEVNCGPYHTIIRLMNGRLMGCGYNGDGRIGFSENLNRNIFEVIPGANILKNIVEIFCGNFQTIFRLKDGTLMNCGSSYFHTLRSPEWKFSPELKIIPIKL</sequence>
<dbReference type="Pfam" id="PF25390">
    <property type="entry name" value="WD40_RLD"/>
    <property type="match status" value="1"/>
</dbReference>
<dbReference type="InterPro" id="IPR000408">
    <property type="entry name" value="Reg_chr_condens"/>
</dbReference>
<organism evidence="3">
    <name type="scientific">Hyperionvirus sp</name>
    <dbReference type="NCBI Taxonomy" id="2487770"/>
    <lineage>
        <taxon>Viruses</taxon>
        <taxon>Varidnaviria</taxon>
        <taxon>Bamfordvirae</taxon>
        <taxon>Nucleocytoviricota</taxon>
        <taxon>Megaviricetes</taxon>
        <taxon>Imitervirales</taxon>
        <taxon>Mimiviridae</taxon>
        <taxon>Klosneuvirinae</taxon>
    </lineage>
</organism>
<dbReference type="InterPro" id="IPR051625">
    <property type="entry name" value="Signaling_Regulatory_Domain"/>
</dbReference>